<gene>
    <name evidence="5" type="ORF">BO80DRAFT_471066</name>
</gene>
<keyword evidence="4" id="KW-0949">S-adenosyl-L-methionine</keyword>
<dbReference type="Gene3D" id="3.40.50.150">
    <property type="entry name" value="Vaccinia Virus protein VP39"/>
    <property type="match status" value="1"/>
</dbReference>
<reference evidence="5 6" key="1">
    <citation type="submission" date="2018-02" db="EMBL/GenBank/DDBJ databases">
        <title>The genomes of Aspergillus section Nigri reveals drivers in fungal speciation.</title>
        <authorList>
            <consortium name="DOE Joint Genome Institute"/>
            <person name="Vesth T.C."/>
            <person name="Nybo J."/>
            <person name="Theobald S."/>
            <person name="Brandl J."/>
            <person name="Frisvad J.C."/>
            <person name="Nielsen K.F."/>
            <person name="Lyhne E.K."/>
            <person name="Kogle M.E."/>
            <person name="Kuo A."/>
            <person name="Riley R."/>
            <person name="Clum A."/>
            <person name="Nolan M."/>
            <person name="Lipzen A."/>
            <person name="Salamov A."/>
            <person name="Henrissat B."/>
            <person name="Wiebenga A."/>
            <person name="De vries R.P."/>
            <person name="Grigoriev I.V."/>
            <person name="Mortensen U.H."/>
            <person name="Andersen M.R."/>
            <person name="Baker S.E."/>
        </authorList>
    </citation>
    <scope>NUCLEOTIDE SEQUENCE [LARGE SCALE GENOMIC DNA]</scope>
    <source>
        <strain evidence="5 6">CBS 121593</strain>
    </source>
</reference>
<dbReference type="PROSITE" id="PS51585">
    <property type="entry name" value="SAM_MT_TPMT"/>
    <property type="match status" value="1"/>
</dbReference>
<dbReference type="GO" id="GO:0008757">
    <property type="term" value="F:S-adenosylmethionine-dependent methyltransferase activity"/>
    <property type="evidence" value="ECO:0007669"/>
    <property type="project" value="InterPro"/>
</dbReference>
<protein>
    <submittedName>
        <fullName evidence="5">Uncharacterized protein</fullName>
    </submittedName>
</protein>
<feature type="non-terminal residue" evidence="5">
    <location>
        <position position="1"/>
    </location>
</feature>
<dbReference type="InterPro" id="IPR029063">
    <property type="entry name" value="SAM-dependent_MTases_sf"/>
</dbReference>
<dbReference type="RefSeq" id="XP_025577608.1">
    <property type="nucleotide sequence ID" value="XM_025723089.1"/>
</dbReference>
<dbReference type="GeneID" id="37227954"/>
<dbReference type="GO" id="GO:0032259">
    <property type="term" value="P:methylation"/>
    <property type="evidence" value="ECO:0007669"/>
    <property type="project" value="UniProtKB-KW"/>
</dbReference>
<organism evidence="5 6">
    <name type="scientific">Aspergillus ibericus CBS 121593</name>
    <dbReference type="NCBI Taxonomy" id="1448316"/>
    <lineage>
        <taxon>Eukaryota</taxon>
        <taxon>Fungi</taxon>
        <taxon>Dikarya</taxon>
        <taxon>Ascomycota</taxon>
        <taxon>Pezizomycotina</taxon>
        <taxon>Eurotiomycetes</taxon>
        <taxon>Eurotiomycetidae</taxon>
        <taxon>Eurotiales</taxon>
        <taxon>Aspergillaceae</taxon>
        <taxon>Aspergillus</taxon>
        <taxon>Aspergillus subgen. Circumdati</taxon>
    </lineage>
</organism>
<dbReference type="EMBL" id="KZ824428">
    <property type="protein sequence ID" value="RAL03281.1"/>
    <property type="molecule type" value="Genomic_DNA"/>
</dbReference>
<dbReference type="InterPro" id="IPR008854">
    <property type="entry name" value="TPMT"/>
</dbReference>
<proteinExistence type="predicted"/>
<dbReference type="OrthoDB" id="276151at2759"/>
<evidence type="ECO:0000313" key="5">
    <source>
        <dbReference type="EMBL" id="RAL03281.1"/>
    </source>
</evidence>
<accession>A0A395H5W4</accession>
<dbReference type="Proteomes" id="UP000249402">
    <property type="component" value="Unassembled WGS sequence"/>
</dbReference>
<keyword evidence="1" id="KW-0597">Phosphoprotein</keyword>
<dbReference type="PANTHER" id="PTHR32183">
    <property type="match status" value="1"/>
</dbReference>
<evidence type="ECO:0000256" key="2">
    <source>
        <dbReference type="ARBA" id="ARBA00022603"/>
    </source>
</evidence>
<dbReference type="SUPFAM" id="SSF53335">
    <property type="entry name" value="S-adenosyl-L-methionine-dependent methyltransferases"/>
    <property type="match status" value="1"/>
</dbReference>
<keyword evidence="2" id="KW-0489">Methyltransferase</keyword>
<evidence type="ECO:0000256" key="3">
    <source>
        <dbReference type="ARBA" id="ARBA00022679"/>
    </source>
</evidence>
<dbReference type="Pfam" id="PF05724">
    <property type="entry name" value="TPMT"/>
    <property type="match status" value="1"/>
</dbReference>
<sequence>VYSWRVRFPSILEARKYAASELQRPQGYNFPSGTPECPTNTGRVNYIEGGFLSAQWEHHALNRGINFDLIYDYTFLCALHPNLRPQWADRMALLPRQDGLLICLEYPMYKDPSWPGLPWGT</sequence>
<dbReference type="PANTHER" id="PTHR32183:SF6">
    <property type="entry name" value="CYSTEINE SULFINATE DESULFINASE_CYSTEINE DESULFURASE AND RELATED ENZYMES"/>
    <property type="match status" value="1"/>
</dbReference>
<dbReference type="STRING" id="1448316.A0A395H5W4"/>
<evidence type="ECO:0000256" key="1">
    <source>
        <dbReference type="ARBA" id="ARBA00022553"/>
    </source>
</evidence>
<keyword evidence="3" id="KW-0808">Transferase</keyword>
<name>A0A395H5W4_9EURO</name>
<dbReference type="VEuPathDB" id="FungiDB:BO80DRAFT_471066"/>
<evidence type="ECO:0000256" key="4">
    <source>
        <dbReference type="ARBA" id="ARBA00022691"/>
    </source>
</evidence>
<keyword evidence="6" id="KW-1185">Reference proteome</keyword>
<evidence type="ECO:0000313" key="6">
    <source>
        <dbReference type="Proteomes" id="UP000249402"/>
    </source>
</evidence>
<dbReference type="AlphaFoldDB" id="A0A395H5W4"/>